<comment type="subcellular location">
    <subcellularLocation>
        <location evidence="1">Cell membrane</location>
        <topology evidence="1">Multi-pass membrane protein</topology>
    </subcellularLocation>
</comment>
<feature type="compositionally biased region" description="Basic residues" evidence="8">
    <location>
        <begin position="8"/>
        <end position="24"/>
    </location>
</feature>
<keyword evidence="11" id="KW-1185">Reference proteome</keyword>
<sequence length="383" mass="40239">MSSTSRPPHGRPARRAARAGRPGHRARAAASLRAAARRGGADLVHPGLRLVAAYAWRLLVVGALVYAAFKVLGRFELVAVAVFLGLVVTALLRPLADLLERLVPRPLAVAVALIGSIVVVLGLLALVGSVAAAEAGRLVGEFRGGVGRISRWLEQPPFRIKHGTLQGLHERISTFVATHRGALISRALSGANRVVEALTGAALALFCSVFFIYGGDRMWLWFHAQLPETARSPWDRAARAAWSTFAGYTRGIIIVAASNATLVGIALFLLRVPLALPLTVLVFFATFIPLIGAPIALAVATVVALAGRGPVIAAAVLVLIVVIGQIEGHVLHPLVMSWAVQLHPVVVAISVIGGSLVAGVIGAIVAVPMVSVVWSVVRTLRED</sequence>
<gene>
    <name evidence="10" type="ORF">ACI2L5_03500</name>
</gene>
<feature type="transmembrane region" description="Helical" evidence="9">
    <location>
        <begin position="51"/>
        <end position="69"/>
    </location>
</feature>
<dbReference type="EMBL" id="JBJDQH010000001">
    <property type="protein sequence ID" value="MFK4263995.1"/>
    <property type="molecule type" value="Genomic_DNA"/>
</dbReference>
<evidence type="ECO:0000256" key="2">
    <source>
        <dbReference type="ARBA" id="ARBA00009773"/>
    </source>
</evidence>
<evidence type="ECO:0000313" key="11">
    <source>
        <dbReference type="Proteomes" id="UP001620295"/>
    </source>
</evidence>
<dbReference type="Proteomes" id="UP001620295">
    <property type="component" value="Unassembled WGS sequence"/>
</dbReference>
<keyword evidence="5 9" id="KW-0812">Transmembrane</keyword>
<reference evidence="10 11" key="1">
    <citation type="submission" date="2024-11" db="EMBL/GenBank/DDBJ databases">
        <title>The Natural Products Discovery Center: Release of the First 8490 Sequenced Strains for Exploring Actinobacteria Biosynthetic Diversity.</title>
        <authorList>
            <person name="Kalkreuter E."/>
            <person name="Kautsar S.A."/>
            <person name="Yang D."/>
            <person name="Bader C.D."/>
            <person name="Teijaro C.N."/>
            <person name="Fluegel L."/>
            <person name="Davis C.M."/>
            <person name="Simpson J.R."/>
            <person name="Lauterbach L."/>
            <person name="Steele A.D."/>
            <person name="Gui C."/>
            <person name="Meng S."/>
            <person name="Li G."/>
            <person name="Viehrig K."/>
            <person name="Ye F."/>
            <person name="Su P."/>
            <person name="Kiefer A.F."/>
            <person name="Nichols A."/>
            <person name="Cepeda A.J."/>
            <person name="Yan W."/>
            <person name="Fan B."/>
            <person name="Jiang Y."/>
            <person name="Adhikari A."/>
            <person name="Zheng C.-J."/>
            <person name="Schuster L."/>
            <person name="Cowan T.M."/>
            <person name="Smanski M.J."/>
            <person name="Chevrette M.G."/>
            <person name="De Carvalho L.P.S."/>
            <person name="Shen B."/>
        </authorList>
    </citation>
    <scope>NUCLEOTIDE SEQUENCE [LARGE SCALE GENOMIC DNA]</scope>
    <source>
        <strain evidence="10 11">NPDC020863</strain>
    </source>
</reference>
<evidence type="ECO:0000256" key="4">
    <source>
        <dbReference type="ARBA" id="ARBA00022475"/>
    </source>
</evidence>
<evidence type="ECO:0000313" key="10">
    <source>
        <dbReference type="EMBL" id="MFK4263995.1"/>
    </source>
</evidence>
<evidence type="ECO:0000256" key="9">
    <source>
        <dbReference type="SAM" id="Phobius"/>
    </source>
</evidence>
<dbReference type="InterPro" id="IPR002549">
    <property type="entry name" value="AI-2E-like"/>
</dbReference>
<feature type="transmembrane region" description="Helical" evidence="9">
    <location>
        <begin position="251"/>
        <end position="270"/>
    </location>
</feature>
<dbReference type="Pfam" id="PF01594">
    <property type="entry name" value="AI-2E_transport"/>
    <property type="match status" value="1"/>
</dbReference>
<feature type="transmembrane region" description="Helical" evidence="9">
    <location>
        <begin position="194"/>
        <end position="213"/>
    </location>
</feature>
<comment type="similarity">
    <text evidence="2">Belongs to the autoinducer-2 exporter (AI-2E) (TC 2.A.86) family.</text>
</comment>
<keyword evidence="4" id="KW-1003">Cell membrane</keyword>
<evidence type="ECO:0000256" key="5">
    <source>
        <dbReference type="ARBA" id="ARBA00022692"/>
    </source>
</evidence>
<feature type="transmembrane region" description="Helical" evidence="9">
    <location>
        <begin position="107"/>
        <end position="133"/>
    </location>
</feature>
<evidence type="ECO:0000256" key="1">
    <source>
        <dbReference type="ARBA" id="ARBA00004651"/>
    </source>
</evidence>
<protein>
    <submittedName>
        <fullName evidence="10">AI-2E family transporter</fullName>
    </submittedName>
</protein>
<comment type="caution">
    <text evidence="10">The sequence shown here is derived from an EMBL/GenBank/DDBJ whole genome shotgun (WGS) entry which is preliminary data.</text>
</comment>
<keyword evidence="6 9" id="KW-1133">Transmembrane helix</keyword>
<dbReference type="RefSeq" id="WP_404745563.1">
    <property type="nucleotide sequence ID" value="NZ_JBFACG010000006.1"/>
</dbReference>
<feature type="transmembrane region" description="Helical" evidence="9">
    <location>
        <begin position="282"/>
        <end position="305"/>
    </location>
</feature>
<feature type="transmembrane region" description="Helical" evidence="9">
    <location>
        <begin position="311"/>
        <end position="332"/>
    </location>
</feature>
<feature type="transmembrane region" description="Helical" evidence="9">
    <location>
        <begin position="344"/>
        <end position="377"/>
    </location>
</feature>
<evidence type="ECO:0000256" key="6">
    <source>
        <dbReference type="ARBA" id="ARBA00022989"/>
    </source>
</evidence>
<evidence type="ECO:0000256" key="3">
    <source>
        <dbReference type="ARBA" id="ARBA00022448"/>
    </source>
</evidence>
<keyword evidence="7 9" id="KW-0472">Membrane</keyword>
<proteinExistence type="inferred from homology"/>
<name>A0ABW8LGY5_9ACTN</name>
<evidence type="ECO:0000256" key="7">
    <source>
        <dbReference type="ARBA" id="ARBA00023136"/>
    </source>
</evidence>
<organism evidence="10 11">
    <name type="scientific">Streptomyces milbemycinicus</name>
    <dbReference type="NCBI Taxonomy" id="476552"/>
    <lineage>
        <taxon>Bacteria</taxon>
        <taxon>Bacillati</taxon>
        <taxon>Actinomycetota</taxon>
        <taxon>Actinomycetes</taxon>
        <taxon>Kitasatosporales</taxon>
        <taxon>Streptomycetaceae</taxon>
        <taxon>Streptomyces</taxon>
    </lineage>
</organism>
<dbReference type="PANTHER" id="PTHR21716:SF53">
    <property type="entry name" value="PERMEASE PERM-RELATED"/>
    <property type="match status" value="1"/>
</dbReference>
<accession>A0ABW8LGY5</accession>
<keyword evidence="3" id="KW-0813">Transport</keyword>
<evidence type="ECO:0000256" key="8">
    <source>
        <dbReference type="SAM" id="MobiDB-lite"/>
    </source>
</evidence>
<dbReference type="PANTHER" id="PTHR21716">
    <property type="entry name" value="TRANSMEMBRANE PROTEIN"/>
    <property type="match status" value="1"/>
</dbReference>
<feature type="transmembrane region" description="Helical" evidence="9">
    <location>
        <begin position="76"/>
        <end position="95"/>
    </location>
</feature>
<feature type="region of interest" description="Disordered" evidence="8">
    <location>
        <begin position="1"/>
        <end position="24"/>
    </location>
</feature>